<dbReference type="SUPFAM" id="SSF51713">
    <property type="entry name" value="tRNA-guanine transglycosylase"/>
    <property type="match status" value="1"/>
</dbReference>
<dbReference type="InterPro" id="IPR050852">
    <property type="entry name" value="Queuine_tRNA-ribosyltrfase"/>
</dbReference>
<dbReference type="PANTHER" id="PTHR46064">
    <property type="entry name" value="QUEUINE TRNA-RIBOSYLTRANSFERASE ACCESSORY SUBUNIT 2"/>
    <property type="match status" value="1"/>
</dbReference>
<dbReference type="Pfam" id="PF01702">
    <property type="entry name" value="TGT"/>
    <property type="match status" value="1"/>
</dbReference>
<organism evidence="2 3">
    <name type="scientific">Thelephora terrestris</name>
    <dbReference type="NCBI Taxonomy" id="56493"/>
    <lineage>
        <taxon>Eukaryota</taxon>
        <taxon>Fungi</taxon>
        <taxon>Dikarya</taxon>
        <taxon>Basidiomycota</taxon>
        <taxon>Agaricomycotina</taxon>
        <taxon>Agaricomycetes</taxon>
        <taxon>Thelephorales</taxon>
        <taxon>Thelephoraceae</taxon>
        <taxon>Thelephora</taxon>
    </lineage>
</organism>
<dbReference type="Proteomes" id="UP000736335">
    <property type="component" value="Unassembled WGS sequence"/>
</dbReference>
<reference evidence="2" key="2">
    <citation type="submission" date="2020-11" db="EMBL/GenBank/DDBJ databases">
        <authorList>
            <consortium name="DOE Joint Genome Institute"/>
            <person name="Kuo A."/>
            <person name="Miyauchi S."/>
            <person name="Kiss E."/>
            <person name="Drula E."/>
            <person name="Kohler A."/>
            <person name="Sanchez-Garcia M."/>
            <person name="Andreopoulos B."/>
            <person name="Barry K.W."/>
            <person name="Bonito G."/>
            <person name="Buee M."/>
            <person name="Carver A."/>
            <person name="Chen C."/>
            <person name="Cichocki N."/>
            <person name="Clum A."/>
            <person name="Culley D."/>
            <person name="Crous P.W."/>
            <person name="Fauchery L."/>
            <person name="Girlanda M."/>
            <person name="Hayes R."/>
            <person name="Keri Z."/>
            <person name="Labutti K."/>
            <person name="Lipzen A."/>
            <person name="Lombard V."/>
            <person name="Magnuson J."/>
            <person name="Maillard F."/>
            <person name="Morin E."/>
            <person name="Murat C."/>
            <person name="Nolan M."/>
            <person name="Ohm R."/>
            <person name="Pangilinan J."/>
            <person name="Pereira M."/>
            <person name="Perotto S."/>
            <person name="Peter M."/>
            <person name="Riley R."/>
            <person name="Sitrit Y."/>
            <person name="Stielow B."/>
            <person name="Szollosi G."/>
            <person name="Zifcakova L."/>
            <person name="Stursova M."/>
            <person name="Spatafora J.W."/>
            <person name="Tedersoo L."/>
            <person name="Vaario L.-M."/>
            <person name="Yamada A."/>
            <person name="Yan M."/>
            <person name="Wang P."/>
            <person name="Xu J."/>
            <person name="Bruns T."/>
            <person name="Baldrian P."/>
            <person name="Vilgalys R."/>
            <person name="Henrissat B."/>
            <person name="Grigoriev I.V."/>
            <person name="Hibbett D."/>
            <person name="Nagy L.G."/>
            <person name="Martin F.M."/>
        </authorList>
    </citation>
    <scope>NUCLEOTIDE SEQUENCE</scope>
    <source>
        <strain evidence="2">UH-Tt-Lm1</strain>
    </source>
</reference>
<feature type="non-terminal residue" evidence="2">
    <location>
        <position position="1"/>
    </location>
</feature>
<evidence type="ECO:0000259" key="1">
    <source>
        <dbReference type="Pfam" id="PF01702"/>
    </source>
</evidence>
<dbReference type="Gene3D" id="3.20.20.105">
    <property type="entry name" value="Queuine tRNA-ribosyltransferase-like"/>
    <property type="match status" value="1"/>
</dbReference>
<proteinExistence type="predicted"/>
<dbReference type="EMBL" id="WIUZ02000039">
    <property type="protein sequence ID" value="KAF9777427.1"/>
    <property type="molecule type" value="Genomic_DNA"/>
</dbReference>
<dbReference type="PANTHER" id="PTHR46064:SF1">
    <property type="entry name" value="QUEUINE TRNA-RIBOSYLTRANSFERASE ACCESSORY SUBUNIT 2"/>
    <property type="match status" value="1"/>
</dbReference>
<evidence type="ECO:0000313" key="2">
    <source>
        <dbReference type="EMBL" id="KAF9777427.1"/>
    </source>
</evidence>
<dbReference type="OrthoDB" id="27601at2759"/>
<accession>A0A9P6H206</accession>
<dbReference type="GO" id="GO:0006400">
    <property type="term" value="P:tRNA modification"/>
    <property type="evidence" value="ECO:0007669"/>
    <property type="project" value="InterPro"/>
</dbReference>
<dbReference type="InterPro" id="IPR002616">
    <property type="entry name" value="tRNA_ribo_trans-like"/>
</dbReference>
<sequence length="183" mass="20830">NIYDGRYATDFNRLSRLFLDGRSKFSIPTSTDFADTAQRWPMCGVFTLSPRTQLKHSQADEHVPDPSTPLEYHPAYTRAYIHHLLHTHEMSAHALLTTHNLSVVDRFFADIRGVLERDGVDKFREEVQTFRNRYDDDEIVVGGIVGREAKRDWGSVDKARGKGRLARDKEKSGAAVLEEAEVA</sequence>
<dbReference type="AlphaFoldDB" id="A0A9P6H206"/>
<reference evidence="2" key="1">
    <citation type="journal article" date="2020" name="Nat. Commun.">
        <title>Large-scale genome sequencing of mycorrhizal fungi provides insights into the early evolution of symbiotic traits.</title>
        <authorList>
            <person name="Miyauchi S."/>
            <person name="Kiss E."/>
            <person name="Kuo A."/>
            <person name="Drula E."/>
            <person name="Kohler A."/>
            <person name="Sanchez-Garcia M."/>
            <person name="Morin E."/>
            <person name="Andreopoulos B."/>
            <person name="Barry K.W."/>
            <person name="Bonito G."/>
            <person name="Buee M."/>
            <person name="Carver A."/>
            <person name="Chen C."/>
            <person name="Cichocki N."/>
            <person name="Clum A."/>
            <person name="Culley D."/>
            <person name="Crous P.W."/>
            <person name="Fauchery L."/>
            <person name="Girlanda M."/>
            <person name="Hayes R.D."/>
            <person name="Keri Z."/>
            <person name="LaButti K."/>
            <person name="Lipzen A."/>
            <person name="Lombard V."/>
            <person name="Magnuson J."/>
            <person name="Maillard F."/>
            <person name="Murat C."/>
            <person name="Nolan M."/>
            <person name="Ohm R.A."/>
            <person name="Pangilinan J."/>
            <person name="Pereira M.F."/>
            <person name="Perotto S."/>
            <person name="Peter M."/>
            <person name="Pfister S."/>
            <person name="Riley R."/>
            <person name="Sitrit Y."/>
            <person name="Stielow J.B."/>
            <person name="Szollosi G."/>
            <person name="Zifcakova L."/>
            <person name="Stursova M."/>
            <person name="Spatafora J.W."/>
            <person name="Tedersoo L."/>
            <person name="Vaario L.M."/>
            <person name="Yamada A."/>
            <person name="Yan M."/>
            <person name="Wang P."/>
            <person name="Xu J."/>
            <person name="Bruns T."/>
            <person name="Baldrian P."/>
            <person name="Vilgalys R."/>
            <person name="Dunand C."/>
            <person name="Henrissat B."/>
            <person name="Grigoriev I.V."/>
            <person name="Hibbett D."/>
            <person name="Nagy L.G."/>
            <person name="Martin F.M."/>
        </authorList>
    </citation>
    <scope>NUCLEOTIDE SEQUENCE</scope>
    <source>
        <strain evidence="2">UH-Tt-Lm1</strain>
    </source>
</reference>
<evidence type="ECO:0000313" key="3">
    <source>
        <dbReference type="Proteomes" id="UP000736335"/>
    </source>
</evidence>
<gene>
    <name evidence="2" type="ORF">BJ322DRAFT_1015684</name>
</gene>
<protein>
    <recommendedName>
        <fullName evidence="1">tRNA-guanine(15) transglycosylase-like domain-containing protein</fullName>
    </recommendedName>
</protein>
<keyword evidence="3" id="KW-1185">Reference proteome</keyword>
<name>A0A9P6H206_9AGAM</name>
<dbReference type="InterPro" id="IPR036511">
    <property type="entry name" value="TGT-like_sf"/>
</dbReference>
<feature type="domain" description="tRNA-guanine(15) transglycosylase-like" evidence="1">
    <location>
        <begin position="51"/>
        <end position="129"/>
    </location>
</feature>
<comment type="caution">
    <text evidence="2">The sequence shown here is derived from an EMBL/GenBank/DDBJ whole genome shotgun (WGS) entry which is preliminary data.</text>
</comment>